<name>A0A0F9B8P3_9ZZZZ</name>
<proteinExistence type="predicted"/>
<dbReference type="SUPFAM" id="SSF51998">
    <property type="entry name" value="PFL-like glycyl radical enzymes"/>
    <property type="match status" value="1"/>
</dbReference>
<gene>
    <name evidence="2" type="ORF">LCGC14_2476910</name>
</gene>
<feature type="non-terminal residue" evidence="2">
    <location>
        <position position="506"/>
    </location>
</feature>
<dbReference type="GO" id="GO:0003887">
    <property type="term" value="F:DNA-directed DNA polymerase activity"/>
    <property type="evidence" value="ECO:0007669"/>
    <property type="project" value="InterPro"/>
</dbReference>
<dbReference type="Pfam" id="PF13597">
    <property type="entry name" value="NRDD"/>
    <property type="match status" value="1"/>
</dbReference>
<feature type="domain" description="Initiator Rep protein WH1" evidence="1">
    <location>
        <begin position="33"/>
        <end position="179"/>
    </location>
</feature>
<sequence>FIFVNGTTTDMSKAIQKVDISKLPARVSQPYTLTKNFNLNIHESRILIRILQQIKQHQRIELGTQIDINDNVKMRFRPKDLTVGNDLKLVYDALSSIRKKQIVLNGTTTDEGNEVQTKTITGIITEATYDVNHSFVDISLNFEWFKLLVDLTKGYTPYLSNVGFQTSNVHHLVIYQYICHWFKPGKSTSVDSKELDEKQIRENFKIAAYKDLRKIIDRVIQPCKEELDKYADNSFNFKLIRVNPEATRGRGAKIKTVLFKFYQNKKEEFKKRGIKRLTQKTYINFKEMKISDIIIARKGESTVPSQQIHRIYGLGVVISNYKFDPTFGDGTPNNHYREIKWFINFYKNKINSEHYLDLKDVITDKIYLGTPTLIKTNDYTYFKVKSGINFKPNDPNYDLFSLSLESTAKKMIPTYLLCDSPHNMSIHPTEIGIMGCRTKVVQNEFGKQTSIGRGNIVYSTINLPRIALEIKTEFPNLSNEGGISLFKERWTQVADKVKDLLLDRYN</sequence>
<dbReference type="GO" id="GO:0008998">
    <property type="term" value="F:ribonucleoside-triphosphate reductase (thioredoxin) activity"/>
    <property type="evidence" value="ECO:0007669"/>
    <property type="project" value="InterPro"/>
</dbReference>
<feature type="non-terminal residue" evidence="2">
    <location>
        <position position="1"/>
    </location>
</feature>
<organism evidence="2">
    <name type="scientific">marine sediment metagenome</name>
    <dbReference type="NCBI Taxonomy" id="412755"/>
    <lineage>
        <taxon>unclassified sequences</taxon>
        <taxon>metagenomes</taxon>
        <taxon>ecological metagenomes</taxon>
    </lineage>
</organism>
<dbReference type="Pfam" id="PF01051">
    <property type="entry name" value="Rep3_N"/>
    <property type="match status" value="1"/>
</dbReference>
<dbReference type="SUPFAM" id="SSF46785">
    <property type="entry name" value="Winged helix' DNA-binding domain"/>
    <property type="match status" value="1"/>
</dbReference>
<dbReference type="Gene3D" id="3.20.70.20">
    <property type="match status" value="1"/>
</dbReference>
<dbReference type="InterPro" id="IPR000525">
    <property type="entry name" value="Initiator_Rep_WH1"/>
</dbReference>
<reference evidence="2" key="1">
    <citation type="journal article" date="2015" name="Nature">
        <title>Complex archaea that bridge the gap between prokaryotes and eukaryotes.</title>
        <authorList>
            <person name="Spang A."/>
            <person name="Saw J.H."/>
            <person name="Jorgensen S.L."/>
            <person name="Zaremba-Niedzwiedzka K."/>
            <person name="Martijn J."/>
            <person name="Lind A.E."/>
            <person name="van Eijk R."/>
            <person name="Schleper C."/>
            <person name="Guy L."/>
            <person name="Ettema T.J."/>
        </authorList>
    </citation>
    <scope>NUCLEOTIDE SEQUENCE</scope>
</reference>
<dbReference type="InterPro" id="IPR036390">
    <property type="entry name" value="WH_DNA-bd_sf"/>
</dbReference>
<dbReference type="AlphaFoldDB" id="A0A0F9B8P3"/>
<dbReference type="InterPro" id="IPR036388">
    <property type="entry name" value="WH-like_DNA-bd_sf"/>
</dbReference>
<dbReference type="GO" id="GO:0006270">
    <property type="term" value="P:DNA replication initiation"/>
    <property type="evidence" value="ECO:0007669"/>
    <property type="project" value="InterPro"/>
</dbReference>
<protein>
    <recommendedName>
        <fullName evidence="1">Initiator Rep protein WH1 domain-containing protein</fullName>
    </recommendedName>
</protein>
<comment type="caution">
    <text evidence="2">The sequence shown here is derived from an EMBL/GenBank/DDBJ whole genome shotgun (WGS) entry which is preliminary data.</text>
</comment>
<accession>A0A0F9B8P3</accession>
<evidence type="ECO:0000259" key="1">
    <source>
        <dbReference type="Pfam" id="PF01051"/>
    </source>
</evidence>
<evidence type="ECO:0000313" key="2">
    <source>
        <dbReference type="EMBL" id="KKL18299.1"/>
    </source>
</evidence>
<dbReference type="EMBL" id="LAZR01038923">
    <property type="protein sequence ID" value="KKL18299.1"/>
    <property type="molecule type" value="Genomic_DNA"/>
</dbReference>
<dbReference type="Gene3D" id="1.10.10.10">
    <property type="entry name" value="Winged helix-like DNA-binding domain superfamily/Winged helix DNA-binding domain"/>
    <property type="match status" value="2"/>
</dbReference>
<dbReference type="InterPro" id="IPR012833">
    <property type="entry name" value="NrdD"/>
</dbReference>